<evidence type="ECO:0000256" key="1">
    <source>
        <dbReference type="ARBA" id="ARBA00004651"/>
    </source>
</evidence>
<dbReference type="EMBL" id="JAASQP010000001">
    <property type="protein sequence ID" value="NIJ23292.1"/>
    <property type="molecule type" value="Genomic_DNA"/>
</dbReference>
<keyword evidence="9" id="KW-1185">Reference proteome</keyword>
<dbReference type="InterPro" id="IPR004513">
    <property type="entry name" value="FtsX"/>
</dbReference>
<dbReference type="PANTHER" id="PTHR47755">
    <property type="entry name" value="CELL DIVISION PROTEIN FTSX"/>
    <property type="match status" value="1"/>
</dbReference>
<feature type="domain" description="ABC3 transporter permease C-terminal" evidence="7">
    <location>
        <begin position="175"/>
        <end position="291"/>
    </location>
</feature>
<proteinExistence type="predicted"/>
<dbReference type="GO" id="GO:0051301">
    <property type="term" value="P:cell division"/>
    <property type="evidence" value="ECO:0007669"/>
    <property type="project" value="UniProtKB-KW"/>
</dbReference>
<dbReference type="Pfam" id="PF02687">
    <property type="entry name" value="FtsX"/>
    <property type="match status" value="1"/>
</dbReference>
<name>A0ABX0U1S0_9SPHN</name>
<keyword evidence="2" id="KW-1003">Cell membrane</keyword>
<dbReference type="InterPro" id="IPR003838">
    <property type="entry name" value="ABC3_permease_C"/>
</dbReference>
<accession>A0ABX0U1S0</accession>
<feature type="transmembrane region" description="Helical" evidence="6">
    <location>
        <begin position="164"/>
        <end position="189"/>
    </location>
</feature>
<organism evidence="8 9">
    <name type="scientific">Sphingomonas japonica</name>
    <dbReference type="NCBI Taxonomy" id="511662"/>
    <lineage>
        <taxon>Bacteria</taxon>
        <taxon>Pseudomonadati</taxon>
        <taxon>Pseudomonadota</taxon>
        <taxon>Alphaproteobacteria</taxon>
        <taxon>Sphingomonadales</taxon>
        <taxon>Sphingomonadaceae</taxon>
        <taxon>Sphingomonas</taxon>
    </lineage>
</organism>
<evidence type="ECO:0000256" key="6">
    <source>
        <dbReference type="SAM" id="Phobius"/>
    </source>
</evidence>
<keyword evidence="8" id="KW-0131">Cell cycle</keyword>
<reference evidence="8 9" key="1">
    <citation type="submission" date="2020-03" db="EMBL/GenBank/DDBJ databases">
        <title>Genomic Encyclopedia of Type Strains, Phase IV (KMG-IV): sequencing the most valuable type-strain genomes for metagenomic binning, comparative biology and taxonomic classification.</title>
        <authorList>
            <person name="Goeker M."/>
        </authorList>
    </citation>
    <scope>NUCLEOTIDE SEQUENCE [LARGE SCALE GENOMIC DNA]</scope>
    <source>
        <strain evidence="8 9">DSM 22753</strain>
    </source>
</reference>
<keyword evidence="4 6" id="KW-1133">Transmembrane helix</keyword>
<evidence type="ECO:0000259" key="7">
    <source>
        <dbReference type="Pfam" id="PF02687"/>
    </source>
</evidence>
<comment type="subcellular location">
    <subcellularLocation>
        <location evidence="1">Cell membrane</location>
        <topology evidence="1">Multi-pass membrane protein</topology>
    </subcellularLocation>
</comment>
<evidence type="ECO:0000256" key="2">
    <source>
        <dbReference type="ARBA" id="ARBA00022475"/>
    </source>
</evidence>
<keyword evidence="8" id="KW-0132">Cell division</keyword>
<comment type="caution">
    <text evidence="8">The sequence shown here is derived from an EMBL/GenBank/DDBJ whole genome shotgun (WGS) entry which is preliminary data.</text>
</comment>
<evidence type="ECO:0000256" key="5">
    <source>
        <dbReference type="ARBA" id="ARBA00023136"/>
    </source>
</evidence>
<evidence type="ECO:0000313" key="9">
    <source>
        <dbReference type="Proteomes" id="UP000788153"/>
    </source>
</evidence>
<feature type="transmembrane region" description="Helical" evidence="6">
    <location>
        <begin position="227"/>
        <end position="247"/>
    </location>
</feature>
<gene>
    <name evidence="8" type="ORF">FHT01_000834</name>
</gene>
<protein>
    <submittedName>
        <fullName evidence="8">Cell division transport system permease protein</fullName>
    </submittedName>
</protein>
<evidence type="ECO:0000256" key="3">
    <source>
        <dbReference type="ARBA" id="ARBA00022692"/>
    </source>
</evidence>
<dbReference type="PANTHER" id="PTHR47755:SF1">
    <property type="entry name" value="CELL DIVISION PROTEIN FTSX"/>
    <property type="match status" value="1"/>
</dbReference>
<keyword evidence="3 6" id="KW-0812">Transmembrane</keyword>
<feature type="transmembrane region" description="Helical" evidence="6">
    <location>
        <begin position="267"/>
        <end position="289"/>
    </location>
</feature>
<dbReference type="RefSeq" id="WP_140230734.1">
    <property type="nucleotide sequence ID" value="NZ_BAAAEV010000001.1"/>
</dbReference>
<dbReference type="Proteomes" id="UP000788153">
    <property type="component" value="Unassembled WGS sequence"/>
</dbReference>
<sequence>MSDTPRPGRAERRILDASLQTRAMTWVMGVMLFLTVLAAAMGFGMANAARAIDADLSGRLTVQIVTADADTRTRAARAMAQMLRVLPMVAAVRPVDEARLAEQLRPWLGDAGLSGDLPIPAMIDVDLKRASPSAIADVERAVRAFDSDARVDAHADWIAPVRRLIASFGGLALGVVLLTAGATLFVVVLTARAGLEAHRGTIDVMHILGSTDVQVARLFQRRIGVDTLLGGLIGSAAALALVLVLQRQFAAIGSQLLSGGGLAPVDWTLLLALPLIFAALAMLAARWTVLRALGKMP</sequence>
<evidence type="ECO:0000256" key="4">
    <source>
        <dbReference type="ARBA" id="ARBA00022989"/>
    </source>
</evidence>
<evidence type="ECO:0000313" key="8">
    <source>
        <dbReference type="EMBL" id="NIJ23292.1"/>
    </source>
</evidence>
<keyword evidence="5 6" id="KW-0472">Membrane</keyword>